<dbReference type="InterPro" id="IPR012340">
    <property type="entry name" value="NA-bd_OB-fold"/>
</dbReference>
<dbReference type="Gene3D" id="2.40.50.140">
    <property type="entry name" value="Nucleic acid-binding proteins"/>
    <property type="match status" value="3"/>
</dbReference>
<keyword evidence="3" id="KW-1185">Reference proteome</keyword>
<feature type="region of interest" description="Disordered" evidence="1">
    <location>
        <begin position="565"/>
        <end position="592"/>
    </location>
</feature>
<feature type="compositionally biased region" description="Low complexity" evidence="1">
    <location>
        <begin position="1059"/>
        <end position="1085"/>
    </location>
</feature>
<feature type="region of interest" description="Disordered" evidence="1">
    <location>
        <begin position="1053"/>
        <end position="1112"/>
    </location>
</feature>
<organism evidence="2 3">
    <name type="scientific">Artemisia annua</name>
    <name type="common">Sweet wormwood</name>
    <dbReference type="NCBI Taxonomy" id="35608"/>
    <lineage>
        <taxon>Eukaryota</taxon>
        <taxon>Viridiplantae</taxon>
        <taxon>Streptophyta</taxon>
        <taxon>Embryophyta</taxon>
        <taxon>Tracheophyta</taxon>
        <taxon>Spermatophyta</taxon>
        <taxon>Magnoliopsida</taxon>
        <taxon>eudicotyledons</taxon>
        <taxon>Gunneridae</taxon>
        <taxon>Pentapetalae</taxon>
        <taxon>asterids</taxon>
        <taxon>campanulids</taxon>
        <taxon>Asterales</taxon>
        <taxon>Asteraceae</taxon>
        <taxon>Asteroideae</taxon>
        <taxon>Anthemideae</taxon>
        <taxon>Artemisiinae</taxon>
        <taxon>Artemisia</taxon>
    </lineage>
</organism>
<dbReference type="AlphaFoldDB" id="A0A2U1QHS9"/>
<dbReference type="EMBL" id="PKPP01000118">
    <property type="protein sequence ID" value="PWA97527.1"/>
    <property type="molecule type" value="Genomic_DNA"/>
</dbReference>
<sequence>MAQKISGHYFIPDITTTASVSYSCVHAFFQNLSTDFEGLLTFMLSVNMVCPRHFLNFVCNVDAFSFIVAKTFVVRALTLLLMRTKGKGKVRISGTPNVRVDGSERVCDIHAATPVGVHNPAVTADGCLLQQGLVHGDPHLKRKFVQHSFGAEPQNVKRLAPSDACGCSTDVAAACIGEGFVKLLVSDITGGMLAQLMPGPNSLLCRMVGASRGPVILNFAAGTFSPALAAGADGPTARLNINGKRLLDVVSNSDADQGVPLKRKRMQLNVGCLVAEDTSNSTWPTVSATAHQFQRDNNVYSQTGDCNTYVCRAMPASDDSASQSVPAAALSQTIGTDVTADSPLSPAFAFSVNALTLNNGGTQPHPAGLPQTGATNTSTRGLHEGGECHGAHHVRAGPPNEYRAFGRCECICSYCHAKFWYKERLAASTRRTARDKLREADVPEFKVRLFNVVGSAQHELPTADAIGAIVFDAGAETDAEFDIIVETHSGEPQRISRLYPCYMALHFPLLLIYGEQGYHTDLRLIDVQRADRQTDKQPSEMFQQVLSLTYKLTNPRFCRTIQHTNRQTATPPLQEQEGTSRQPFDERARDKGKQIMVEQEDIDIMNLKPEDFGKPLDLKVYRKWISKNIPDPSPTGISFILLDKKGGAIQASGQLPDMRQLDTRLQLDMCYRIQGYGCKRTDNWQRTLENKITLLFGRFTQAAPIQDEGFPSHYFNFAAYNEVCRRADTREPILTDYVGIIRNIGTIREFGDASTNIISRRNIDVQNLNGNTVMLTLWNELAADFPVARVEQMEHPVVIAASSCWAKRHAGVIQLSSTPATSIYLNPEVPTAEHIQEVYKELMGSAPPMQLQTTEGTSVQDRGRRQTMTLAAIMGAAIQNTMQQHFVTDAVIVKIDESKGWYFNRCRSCGNPVEEYMPHRHCHEPGTVPQPNYSYCFRATLADVTGSIVVACYSPAAHSLVPNITEVLTFQLHLGKGSRRGYPNFILDHASEISPTASPERFVDPEVESSSTPIRNIVIEQEAIEITPGSVSPPASTGTPGHTILRITAAETQTHAEPTETSPTPESPATAGTTMTTEAETSAETTETDGAENRPAVRRNLFPQSEEEGPSE</sequence>
<dbReference type="PROSITE" id="PS51257">
    <property type="entry name" value="PROKAR_LIPOPROTEIN"/>
    <property type="match status" value="1"/>
</dbReference>
<dbReference type="SUPFAM" id="SSF50249">
    <property type="entry name" value="Nucleic acid-binding proteins"/>
    <property type="match status" value="2"/>
</dbReference>
<dbReference type="Proteomes" id="UP000245207">
    <property type="component" value="Unassembled WGS sequence"/>
</dbReference>
<name>A0A2U1QHS9_ARTAN</name>
<dbReference type="PANTHER" id="PTHR47165:SF4">
    <property type="entry name" value="OS03G0429900 PROTEIN"/>
    <property type="match status" value="1"/>
</dbReference>
<dbReference type="STRING" id="35608.A0A2U1QHS9"/>
<dbReference type="PANTHER" id="PTHR47165">
    <property type="entry name" value="OS03G0429900 PROTEIN"/>
    <property type="match status" value="1"/>
</dbReference>
<proteinExistence type="predicted"/>
<feature type="compositionally biased region" description="Basic and acidic residues" evidence="1">
    <location>
        <begin position="583"/>
        <end position="592"/>
    </location>
</feature>
<reference evidence="2 3" key="1">
    <citation type="journal article" date="2018" name="Mol. Plant">
        <title>The genome of Artemisia annua provides insight into the evolution of Asteraceae family and artemisinin biosynthesis.</title>
        <authorList>
            <person name="Shen Q."/>
            <person name="Zhang L."/>
            <person name="Liao Z."/>
            <person name="Wang S."/>
            <person name="Yan T."/>
            <person name="Shi P."/>
            <person name="Liu M."/>
            <person name="Fu X."/>
            <person name="Pan Q."/>
            <person name="Wang Y."/>
            <person name="Lv Z."/>
            <person name="Lu X."/>
            <person name="Zhang F."/>
            <person name="Jiang W."/>
            <person name="Ma Y."/>
            <person name="Chen M."/>
            <person name="Hao X."/>
            <person name="Li L."/>
            <person name="Tang Y."/>
            <person name="Lv G."/>
            <person name="Zhou Y."/>
            <person name="Sun X."/>
            <person name="Brodelius P.E."/>
            <person name="Rose J.K.C."/>
            <person name="Tang K."/>
        </authorList>
    </citation>
    <scope>NUCLEOTIDE SEQUENCE [LARGE SCALE GENOMIC DNA]</scope>
    <source>
        <strain evidence="3">cv. Huhao1</strain>
        <tissue evidence="2">Leaf</tissue>
    </source>
</reference>
<accession>A0A2U1QHS9</accession>
<evidence type="ECO:0000313" key="3">
    <source>
        <dbReference type="Proteomes" id="UP000245207"/>
    </source>
</evidence>
<comment type="caution">
    <text evidence="2">The sequence shown here is derived from an EMBL/GenBank/DDBJ whole genome shotgun (WGS) entry which is preliminary data.</text>
</comment>
<evidence type="ECO:0000256" key="1">
    <source>
        <dbReference type="SAM" id="MobiDB-lite"/>
    </source>
</evidence>
<evidence type="ECO:0000313" key="2">
    <source>
        <dbReference type="EMBL" id="PWA97527.1"/>
    </source>
</evidence>
<feature type="compositionally biased region" description="Polar residues" evidence="1">
    <location>
        <begin position="565"/>
        <end position="582"/>
    </location>
</feature>
<gene>
    <name evidence="2" type="ORF">CTI12_AA028620</name>
</gene>
<protein>
    <submittedName>
        <fullName evidence="2">Nucleic acid-binding, OB-fold protein</fullName>
    </submittedName>
</protein>
<dbReference type="CDD" id="cd04481">
    <property type="entry name" value="RPA1_DBD_B_like"/>
    <property type="match status" value="1"/>
</dbReference>